<feature type="compositionally biased region" description="Basic and acidic residues" evidence="1">
    <location>
        <begin position="352"/>
        <end position="364"/>
    </location>
</feature>
<protein>
    <submittedName>
        <fullName evidence="2">Uncharacterized protein</fullName>
    </submittedName>
</protein>
<feature type="region of interest" description="Disordered" evidence="1">
    <location>
        <begin position="1"/>
        <end position="26"/>
    </location>
</feature>
<evidence type="ECO:0000313" key="3">
    <source>
        <dbReference type="Proteomes" id="UP000712600"/>
    </source>
</evidence>
<feature type="compositionally biased region" description="Acidic residues" evidence="1">
    <location>
        <begin position="365"/>
        <end position="377"/>
    </location>
</feature>
<evidence type="ECO:0000256" key="1">
    <source>
        <dbReference type="SAM" id="MobiDB-lite"/>
    </source>
</evidence>
<organism evidence="2 3">
    <name type="scientific">Brassica cretica</name>
    <name type="common">Mustard</name>
    <dbReference type="NCBI Taxonomy" id="69181"/>
    <lineage>
        <taxon>Eukaryota</taxon>
        <taxon>Viridiplantae</taxon>
        <taxon>Streptophyta</taxon>
        <taxon>Embryophyta</taxon>
        <taxon>Tracheophyta</taxon>
        <taxon>Spermatophyta</taxon>
        <taxon>Magnoliopsida</taxon>
        <taxon>eudicotyledons</taxon>
        <taxon>Gunneridae</taxon>
        <taxon>Pentapetalae</taxon>
        <taxon>rosids</taxon>
        <taxon>malvids</taxon>
        <taxon>Brassicales</taxon>
        <taxon>Brassicaceae</taxon>
        <taxon>Brassiceae</taxon>
        <taxon>Brassica</taxon>
    </lineage>
</organism>
<dbReference type="Proteomes" id="UP000712600">
    <property type="component" value="Unassembled WGS sequence"/>
</dbReference>
<evidence type="ECO:0000313" key="2">
    <source>
        <dbReference type="EMBL" id="KAF3572371.1"/>
    </source>
</evidence>
<dbReference type="AlphaFoldDB" id="A0A8S9RI29"/>
<name>A0A8S9RI29_BRACR</name>
<reference evidence="2" key="1">
    <citation type="submission" date="2019-12" db="EMBL/GenBank/DDBJ databases">
        <title>Genome sequencing and annotation of Brassica cretica.</title>
        <authorList>
            <person name="Studholme D.J."/>
            <person name="Sarris P."/>
        </authorList>
    </citation>
    <scope>NUCLEOTIDE SEQUENCE</scope>
    <source>
        <strain evidence="2">PFS-109/04</strain>
        <tissue evidence="2">Leaf</tissue>
    </source>
</reference>
<accession>A0A8S9RI29</accession>
<proteinExistence type="predicted"/>
<feature type="region of interest" description="Disordered" evidence="1">
    <location>
        <begin position="88"/>
        <end position="208"/>
    </location>
</feature>
<sequence>MPTNDADNVQTPLNGGNGTDLHTPVAGVSAANGQANASTLEEFKKMFATYEKRSEEHDNLVNTLTQQVETLTARTQAIRPRGTTKIRGKRLDFATPLDRSGVARERPSGQNPSEKSPIENGNPESLPPPAKDSEDNEAEHIDLDPNDVSNDTDEDYEFRFPQFGARRRGGTDQSNPQKPHHSRSDMSTNDADNVQTPLNGGSGTDLHTPVADVSAANAQSNAATIEEFKKIFATYEKRSEEQDKLVNTLTQQVETLTARTQAIRPRGTTKIRGKRLDFATPLDRSGVARERPSDQNPSEKSPIEKGNPESLPPPAKDSEDNEAEHIDLDPSDVSNYTDEDVDRLPRRTRSRSAREGSPFEKTMTEEEEIAYWNEQEELAERQTELTRRKRRQAQKSTDETSDIRDLRDYITKTAVEVRAIKSQIHHATSAAPKIDRLPSTR</sequence>
<dbReference type="EMBL" id="QGKX02000095">
    <property type="protein sequence ID" value="KAF3572371.1"/>
    <property type="molecule type" value="Genomic_DNA"/>
</dbReference>
<gene>
    <name evidence="2" type="ORF">F2Q69_00058472</name>
</gene>
<feature type="compositionally biased region" description="Polar residues" evidence="1">
    <location>
        <begin position="1"/>
        <end position="14"/>
    </location>
</feature>
<feature type="compositionally biased region" description="Polar residues" evidence="1">
    <location>
        <begin position="185"/>
        <end position="199"/>
    </location>
</feature>
<feature type="region of interest" description="Disordered" evidence="1">
    <location>
        <begin position="260"/>
        <end position="401"/>
    </location>
</feature>
<comment type="caution">
    <text evidence="2">The sequence shown here is derived from an EMBL/GenBank/DDBJ whole genome shotgun (WGS) entry which is preliminary data.</text>
</comment>